<dbReference type="Proteomes" id="UP001139353">
    <property type="component" value="Unassembled WGS sequence"/>
</dbReference>
<evidence type="ECO:0000256" key="7">
    <source>
        <dbReference type="ARBA" id="ARBA00048472"/>
    </source>
</evidence>
<dbReference type="InterPro" id="IPR016633">
    <property type="entry name" value="EarP"/>
</dbReference>
<evidence type="ECO:0000256" key="2">
    <source>
        <dbReference type="ARBA" id="ARBA00022679"/>
    </source>
</evidence>
<sequence>MPASSIATPALLWDVFCRVIDNFGDIGVCWRLACNLAERGQRVRLWIDDTTALRWMAPDGHDGVEVAAWLAATSFPPPGDVVVEAFGCDPAPAFLAAMAAADRPPVWINLEYLSAEPYVERSHALASPQMSGPARGLAKWFFYPGFTAVTGGLLREPALSAEQAVFDRDAWLAAQGLGLRDGERLVSVFCYPGAPVDRLAASLAADGRPTLLATAPGAATGAVRAALATLGEPAALRQHPLPWLTQSGFDRLLWAADLNFVRGEDSWVRAQWAGRPFVWQAYPQDDGAHGPKIGAFLALSLATAAPDAAETIRDWTAAWNALDDPAAALPAWTPQALAATGAAARAWRDRLTGSADLVTRLLAFVREKR</sequence>
<dbReference type="GO" id="GO:0106361">
    <property type="term" value="F:protein-arginine rhamnosyltransferase activity"/>
    <property type="evidence" value="ECO:0007669"/>
    <property type="project" value="InterPro"/>
</dbReference>
<dbReference type="AlphaFoldDB" id="A0A9X1YL40"/>
<gene>
    <name evidence="8" type="primary">earP</name>
    <name evidence="8" type="ORF">LPC04_13520</name>
</gene>
<keyword evidence="1" id="KW-0328">Glycosyltransferase</keyword>
<evidence type="ECO:0000256" key="1">
    <source>
        <dbReference type="ARBA" id="ARBA00022676"/>
    </source>
</evidence>
<keyword evidence="2" id="KW-0808">Transferase</keyword>
<dbReference type="NCBIfam" id="TIGR03837">
    <property type="entry name" value="efp_Arg_rhamno"/>
    <property type="match status" value="1"/>
</dbReference>
<dbReference type="RefSeq" id="WP_275682769.1">
    <property type="nucleotide sequence ID" value="NZ_JAJLJH010000003.1"/>
</dbReference>
<keyword evidence="8" id="KW-0251">Elongation factor</keyword>
<organism evidence="8 9">
    <name type="scientific">Scleromatobacter humisilvae</name>
    <dbReference type="NCBI Taxonomy" id="2897159"/>
    <lineage>
        <taxon>Bacteria</taxon>
        <taxon>Pseudomonadati</taxon>
        <taxon>Pseudomonadota</taxon>
        <taxon>Betaproteobacteria</taxon>
        <taxon>Burkholderiales</taxon>
        <taxon>Sphaerotilaceae</taxon>
        <taxon>Scleromatobacter</taxon>
    </lineage>
</organism>
<keyword evidence="8" id="KW-0648">Protein biosynthesis</keyword>
<name>A0A9X1YL40_9BURK</name>
<evidence type="ECO:0000313" key="8">
    <source>
        <dbReference type="EMBL" id="MCK9686728.1"/>
    </source>
</evidence>
<dbReference type="EMBL" id="JAJLJH010000003">
    <property type="protein sequence ID" value="MCK9686728.1"/>
    <property type="molecule type" value="Genomic_DNA"/>
</dbReference>
<dbReference type="GO" id="GO:0003746">
    <property type="term" value="F:translation elongation factor activity"/>
    <property type="evidence" value="ECO:0007669"/>
    <property type="project" value="UniProtKB-KW"/>
</dbReference>
<comment type="catalytic activity">
    <reaction evidence="7">
        <text>dTDP-beta-L-rhamnose + L-arginyl-[protein] = N(omega)-(alpha-L-rhamnosyl)-L-arginyl-[protein] + dTDP + H(+)</text>
        <dbReference type="Rhea" id="RHEA:66692"/>
        <dbReference type="Rhea" id="RHEA-COMP:10532"/>
        <dbReference type="Rhea" id="RHEA-COMP:17096"/>
        <dbReference type="ChEBI" id="CHEBI:15378"/>
        <dbReference type="ChEBI" id="CHEBI:29965"/>
        <dbReference type="ChEBI" id="CHEBI:57510"/>
        <dbReference type="ChEBI" id="CHEBI:58369"/>
        <dbReference type="ChEBI" id="CHEBI:167445"/>
    </reaction>
    <physiologicalReaction direction="left-to-right" evidence="7">
        <dbReference type="Rhea" id="RHEA:66693"/>
    </physiologicalReaction>
</comment>
<proteinExistence type="inferred from homology"/>
<evidence type="ECO:0000256" key="3">
    <source>
        <dbReference type="ARBA" id="ARBA00024303"/>
    </source>
</evidence>
<dbReference type="PIRSF" id="PIRSF015557">
    <property type="entry name" value="UCP015557"/>
    <property type="match status" value="1"/>
</dbReference>
<evidence type="ECO:0000256" key="4">
    <source>
        <dbReference type="ARBA" id="ARBA00024346"/>
    </source>
</evidence>
<comment type="function">
    <text evidence="3">Protein-arginine rhamnosyltransferase that catalyzes the transfer of a single rhamnose to elongation factor P (EF-P) on 'Lys-32', a modification required for EF-P-dependent rescue of polyproline stalled ribosomes.</text>
</comment>
<reference evidence="8" key="1">
    <citation type="submission" date="2021-11" db="EMBL/GenBank/DDBJ databases">
        <title>BS-T2-15 a new species belonging to the Comamonadaceae family isolated from the soil of a French oak forest.</title>
        <authorList>
            <person name="Mieszkin S."/>
            <person name="Alain K."/>
        </authorList>
    </citation>
    <scope>NUCLEOTIDE SEQUENCE</scope>
    <source>
        <strain evidence="8">BS-T2-15</strain>
    </source>
</reference>
<accession>A0A9X1YL40</accession>
<evidence type="ECO:0000256" key="5">
    <source>
        <dbReference type="ARBA" id="ARBA00024416"/>
    </source>
</evidence>
<dbReference type="Pfam" id="PF10093">
    <property type="entry name" value="EarP"/>
    <property type="match status" value="1"/>
</dbReference>
<evidence type="ECO:0000313" key="9">
    <source>
        <dbReference type="Proteomes" id="UP001139353"/>
    </source>
</evidence>
<evidence type="ECO:0000256" key="6">
    <source>
        <dbReference type="ARBA" id="ARBA00030025"/>
    </source>
</evidence>
<comment type="similarity">
    <text evidence="4">Belongs to the glycosyltransferase 104 family.</text>
</comment>
<comment type="caution">
    <text evidence="8">The sequence shown here is derived from an EMBL/GenBank/DDBJ whole genome shotgun (WGS) entry which is preliminary data.</text>
</comment>
<keyword evidence="9" id="KW-1185">Reference proteome</keyword>
<protein>
    <recommendedName>
        <fullName evidence="5">Protein-arginine rhamnosyltransferase</fullName>
    </recommendedName>
    <alternativeName>
        <fullName evidence="6">EF-P arginine rhamnosyltransferase</fullName>
    </alternativeName>
</protein>